<dbReference type="EMBL" id="LT906482">
    <property type="protein sequence ID" value="SNW08071.1"/>
    <property type="molecule type" value="Genomic_DNA"/>
</dbReference>
<evidence type="ECO:0000313" key="2">
    <source>
        <dbReference type="EMBL" id="SNW08071.1"/>
    </source>
</evidence>
<dbReference type="RefSeq" id="WP_035581231.1">
    <property type="nucleotide sequence ID" value="NZ_CP082861.1"/>
</dbReference>
<gene>
    <name evidence="2" type="ORF">SAMEA4412678_00871</name>
</gene>
<feature type="domain" description="Anti-bacteriophage protein A/HamA C-terminal" evidence="1">
    <location>
        <begin position="17"/>
        <end position="280"/>
    </location>
</feature>
<sequence length="284" mass="32781">MDYPEPPAPFLEVKIHKLDITPPISSLCAGYECGEWRSSQLAEHTMEWLPEFCLTASELKSLKPGNAFSMIKKAARMVYQTEKYKSRGEFGELFLHMILRQIYKSIPAISKIYFKDSVNHTVKGYDAVHIVQIDGKLELWLGEVKFYNNAADAIRDVIAEIQEHTKQDYLRNEKMLLANKIDPNSSFYPTLSKLLDQNTSLDELFDCACIPILITYDSGTLKKHNKTTDDFNKELEEEVLAIRQKIEEKMSNLNLPVKIHLFLLPLQEKSVLIQKLDEQLKRLQ</sequence>
<protein>
    <submittedName>
        <fullName evidence="2">Domain of uncharacterized function (DUF1837)</fullName>
    </submittedName>
</protein>
<proteinExistence type="predicted"/>
<dbReference type="InterPro" id="IPR014976">
    <property type="entry name" value="AbpA_HamA_C"/>
</dbReference>
<dbReference type="Proteomes" id="UP000215465">
    <property type="component" value="Chromosome 1"/>
</dbReference>
<reference evidence="2 3" key="1">
    <citation type="submission" date="2017-06" db="EMBL/GenBank/DDBJ databases">
        <authorList>
            <consortium name="Pathogen Informatics"/>
        </authorList>
    </citation>
    <scope>NUCLEOTIDE SEQUENCE [LARGE SCALE GENOMIC DNA]</scope>
    <source>
        <strain evidence="2 3">NCTC10596</strain>
    </source>
</reference>
<organism evidence="2 3">
    <name type="scientific">Eikenella corrodens</name>
    <dbReference type="NCBI Taxonomy" id="539"/>
    <lineage>
        <taxon>Bacteria</taxon>
        <taxon>Pseudomonadati</taxon>
        <taxon>Pseudomonadota</taxon>
        <taxon>Betaproteobacteria</taxon>
        <taxon>Neisseriales</taxon>
        <taxon>Neisseriaceae</taxon>
        <taxon>Eikenella</taxon>
    </lineage>
</organism>
<dbReference type="Pfam" id="PF08878">
    <property type="entry name" value="HamA"/>
    <property type="match status" value="1"/>
</dbReference>
<accession>A0A8B4GE16</accession>
<dbReference type="GeneID" id="60769765"/>
<name>A0A8B4GE16_EIKCO</name>
<evidence type="ECO:0000259" key="1">
    <source>
        <dbReference type="Pfam" id="PF08878"/>
    </source>
</evidence>
<dbReference type="KEGG" id="ecor:SAMEA4412678_0871"/>
<evidence type="ECO:0000313" key="3">
    <source>
        <dbReference type="Proteomes" id="UP000215465"/>
    </source>
</evidence>
<dbReference type="AlphaFoldDB" id="A0A8B4GE16"/>